<feature type="transmembrane region" description="Helical" evidence="6">
    <location>
        <begin position="88"/>
        <end position="109"/>
    </location>
</feature>
<dbReference type="Proteomes" id="UP000273158">
    <property type="component" value="Unassembled WGS sequence"/>
</dbReference>
<proteinExistence type="predicted"/>
<evidence type="ECO:0000256" key="3">
    <source>
        <dbReference type="ARBA" id="ARBA00022692"/>
    </source>
</evidence>
<feature type="transmembrane region" description="Helical" evidence="6">
    <location>
        <begin position="748"/>
        <end position="771"/>
    </location>
</feature>
<name>A0A498BZU5_9MICO</name>
<sequence length="785" mass="76402">MHPRRPATPESGLATATLVWKRARLRLGLLAAASATVAVAVATVILVQAALGAAVAAASADPPAGVPADEFAAGLAQGERALAASAPALWLLVALLGGTAVAQIARLLTAAREHETLTLRARGASRSQAWGLDGAESLAVGVVGALLGIPLGALVAPLTGATPLTALASWPIGIGTATALALILLLALRRAARASATARGARLTTGALVIVVLAAAALVIWQLPAARPGGADPVVAFAPAVVLAAAAVLALAVVGAAAPVAALIAGRARGVVPALPARQIARRIGTSAVAVLLVSLVAAQVAFAASYTATWRGAATASAALRSGSDLRVDLAPQPARPRDLTAAAGVPGIDAAVPALVAQTEIGTIAAELVAPTTSPDAGPASVDEATASATPVPLGDGATGIGVAATLSDPSTADGSAPIFPSVTLSALLLDGVGTPISVTLDGAVAIVPDGTLTVTATAPLPEGDGPWSLLAIAAAAPTNYLGRTVDIALTDVTAVGATALAVDGSTTIGGAHPDAALAWSAVDDPDAGALPVAATVSTVLAQRLGLSVGDVFEFRYEGTGRRGAVVIAALVDDVPGAAGPLAFTTGLDSLLASQLQRDPTITPANSVWATGDPAAAPQLSAALGDRPVLTATPSTAAAVVGAMVPAWQIATAGAVLLALLAALAIVRTLAGARRAELGVLRALGLTAGTQARMRAAELSALFAAALVLGAGVGLLTAALVVPNLVRATTPGVLASATTWAIDGVAMLTTLGVLAAGLAAVVVLSAFAVGRSSRAALVGEESR</sequence>
<evidence type="ECO:0000259" key="7">
    <source>
        <dbReference type="Pfam" id="PF02687"/>
    </source>
</evidence>
<dbReference type="AlphaFoldDB" id="A0A498BZU5"/>
<evidence type="ECO:0000313" key="9">
    <source>
        <dbReference type="Proteomes" id="UP000273158"/>
    </source>
</evidence>
<keyword evidence="2" id="KW-1003">Cell membrane</keyword>
<feature type="transmembrane region" description="Helical" evidence="6">
    <location>
        <begin position="703"/>
        <end position="728"/>
    </location>
</feature>
<dbReference type="Pfam" id="PF02687">
    <property type="entry name" value="FtsX"/>
    <property type="match status" value="1"/>
</dbReference>
<feature type="transmembrane region" description="Helical" evidence="6">
    <location>
        <begin position="168"/>
        <end position="188"/>
    </location>
</feature>
<feature type="transmembrane region" description="Helical" evidence="6">
    <location>
        <begin position="200"/>
        <end position="223"/>
    </location>
</feature>
<evidence type="ECO:0000256" key="6">
    <source>
        <dbReference type="SAM" id="Phobius"/>
    </source>
</evidence>
<dbReference type="GO" id="GO:0005886">
    <property type="term" value="C:plasma membrane"/>
    <property type="evidence" value="ECO:0007669"/>
    <property type="project" value="UniProtKB-SubCell"/>
</dbReference>
<keyword evidence="3 6" id="KW-0812">Transmembrane</keyword>
<keyword evidence="5 6" id="KW-0472">Membrane</keyword>
<evidence type="ECO:0000256" key="2">
    <source>
        <dbReference type="ARBA" id="ARBA00022475"/>
    </source>
</evidence>
<organism evidence="8 9">
    <name type="scientific">Microbacterium telephonicum</name>
    <dbReference type="NCBI Taxonomy" id="1714841"/>
    <lineage>
        <taxon>Bacteria</taxon>
        <taxon>Bacillati</taxon>
        <taxon>Actinomycetota</taxon>
        <taxon>Actinomycetes</taxon>
        <taxon>Micrococcales</taxon>
        <taxon>Microbacteriaceae</taxon>
        <taxon>Microbacterium</taxon>
    </lineage>
</organism>
<keyword evidence="4 6" id="KW-1133">Transmembrane helix</keyword>
<dbReference type="InterPro" id="IPR003838">
    <property type="entry name" value="ABC3_permease_C"/>
</dbReference>
<gene>
    <name evidence="8" type="ORF">C7474_1136</name>
</gene>
<feature type="transmembrane region" description="Helical" evidence="6">
    <location>
        <begin position="649"/>
        <end position="669"/>
    </location>
</feature>
<dbReference type="RefSeq" id="WP_121058016.1">
    <property type="nucleotide sequence ID" value="NZ_RCDB01000002.1"/>
</dbReference>
<keyword evidence="9" id="KW-1185">Reference proteome</keyword>
<feature type="transmembrane region" description="Helical" evidence="6">
    <location>
        <begin position="27"/>
        <end position="51"/>
    </location>
</feature>
<feature type="domain" description="ABC3 transporter permease C-terminal" evidence="7">
    <location>
        <begin position="91"/>
        <end position="186"/>
    </location>
</feature>
<feature type="transmembrane region" description="Helical" evidence="6">
    <location>
        <begin position="130"/>
        <end position="156"/>
    </location>
</feature>
<reference evidence="8 9" key="1">
    <citation type="journal article" date="2015" name="Stand. Genomic Sci.">
        <title>Genomic Encyclopedia of Bacterial and Archaeal Type Strains, Phase III: the genomes of soil and plant-associated and newly described type strains.</title>
        <authorList>
            <person name="Whitman W.B."/>
            <person name="Woyke T."/>
            <person name="Klenk H.P."/>
            <person name="Zhou Y."/>
            <person name="Lilburn T.G."/>
            <person name="Beck B.J."/>
            <person name="De Vos P."/>
            <person name="Vandamme P."/>
            <person name="Eisen J.A."/>
            <person name="Garrity G."/>
            <person name="Hugenholtz P."/>
            <person name="Kyrpides N.C."/>
        </authorList>
    </citation>
    <scope>NUCLEOTIDE SEQUENCE [LARGE SCALE GENOMIC DNA]</scope>
    <source>
        <strain evidence="8 9">S2T63</strain>
    </source>
</reference>
<accession>A0A498BZU5</accession>
<feature type="transmembrane region" description="Helical" evidence="6">
    <location>
        <begin position="284"/>
        <end position="307"/>
    </location>
</feature>
<feature type="transmembrane region" description="Helical" evidence="6">
    <location>
        <begin position="235"/>
        <end position="264"/>
    </location>
</feature>
<evidence type="ECO:0000313" key="8">
    <source>
        <dbReference type="EMBL" id="RLK49005.1"/>
    </source>
</evidence>
<evidence type="ECO:0000256" key="5">
    <source>
        <dbReference type="ARBA" id="ARBA00023136"/>
    </source>
</evidence>
<comment type="subcellular location">
    <subcellularLocation>
        <location evidence="1">Cell membrane</location>
        <topology evidence="1">Multi-pass membrane protein</topology>
    </subcellularLocation>
</comment>
<evidence type="ECO:0000256" key="1">
    <source>
        <dbReference type="ARBA" id="ARBA00004651"/>
    </source>
</evidence>
<dbReference type="OrthoDB" id="5064400at2"/>
<dbReference type="EMBL" id="RCDB01000002">
    <property type="protein sequence ID" value="RLK49005.1"/>
    <property type="molecule type" value="Genomic_DNA"/>
</dbReference>
<comment type="caution">
    <text evidence="8">The sequence shown here is derived from an EMBL/GenBank/DDBJ whole genome shotgun (WGS) entry which is preliminary data.</text>
</comment>
<evidence type="ECO:0000256" key="4">
    <source>
        <dbReference type="ARBA" id="ARBA00022989"/>
    </source>
</evidence>
<protein>
    <submittedName>
        <fullName evidence="8">FtsX-like permease family protein</fullName>
    </submittedName>
</protein>